<dbReference type="InterPro" id="IPR053191">
    <property type="entry name" value="DcsG_Biosynth_Enzyme"/>
</dbReference>
<gene>
    <name evidence="1" type="ORF">FY528_03620</name>
</gene>
<reference evidence="1 2" key="1">
    <citation type="submission" date="2019-08" db="EMBL/GenBank/DDBJ databases">
        <authorList>
            <person name="Seo M.-J."/>
        </authorList>
    </citation>
    <scope>NUCLEOTIDE SEQUENCE [LARGE SCALE GENOMIC DNA]</scope>
    <source>
        <strain evidence="1 2">KIGAM108</strain>
    </source>
</reference>
<proteinExistence type="predicted"/>
<name>A0A5D6VDP3_9BACT</name>
<evidence type="ECO:0000313" key="1">
    <source>
        <dbReference type="EMBL" id="TYZ13510.1"/>
    </source>
</evidence>
<evidence type="ECO:0000313" key="2">
    <source>
        <dbReference type="Proteomes" id="UP000322791"/>
    </source>
</evidence>
<dbReference type="PANTHER" id="PTHR39217">
    <property type="match status" value="1"/>
</dbReference>
<organism evidence="1 2">
    <name type="scientific">Hymenobacter lutimineralis</name>
    <dbReference type="NCBI Taxonomy" id="2606448"/>
    <lineage>
        <taxon>Bacteria</taxon>
        <taxon>Pseudomonadati</taxon>
        <taxon>Bacteroidota</taxon>
        <taxon>Cytophagia</taxon>
        <taxon>Cytophagales</taxon>
        <taxon>Hymenobacteraceae</taxon>
        <taxon>Hymenobacter</taxon>
    </lineage>
</organism>
<dbReference type="Proteomes" id="UP000322791">
    <property type="component" value="Unassembled WGS sequence"/>
</dbReference>
<dbReference type="AlphaFoldDB" id="A0A5D6VDP3"/>
<protein>
    <submittedName>
        <fullName evidence="1">Uncharacterized protein</fullName>
    </submittedName>
</protein>
<dbReference type="SUPFAM" id="SSF56059">
    <property type="entry name" value="Glutathione synthetase ATP-binding domain-like"/>
    <property type="match status" value="1"/>
</dbReference>
<dbReference type="RefSeq" id="WP_149069625.1">
    <property type="nucleotide sequence ID" value="NZ_VTHL01000002.1"/>
</dbReference>
<dbReference type="EMBL" id="VTHL01000002">
    <property type="protein sequence ID" value="TYZ13510.1"/>
    <property type="molecule type" value="Genomic_DNA"/>
</dbReference>
<sequence>MNIALVSYAGRTSSQYAVATVEDEDTLLERYLLGQGHQVTIEIWSDAAVNWQQYEAVVLKSPWDYFDRIAEFYAWLDSLEKLGVSLLNPISVVRWNADKRYLLEMAEAGVSVVPTQWLARGSSLNTADLFAALRAPERIIIKPAVSGGAKNTFALTAAEAAARSSELAALLAEEDFLAQPFLPQIQTQGEWSLVYLGGAFSHSVLKTPKSGDFRVQHYLGGGIAALPAPASVRQAADDTVRRFAAGCLYARVDGVVVDGQFLLMELELIEPFLYLATEPASWARYEQALRTLAPLKGTH</sequence>
<accession>A0A5D6VDP3</accession>
<keyword evidence="2" id="KW-1185">Reference proteome</keyword>
<comment type="caution">
    <text evidence="1">The sequence shown here is derived from an EMBL/GenBank/DDBJ whole genome shotgun (WGS) entry which is preliminary data.</text>
</comment>
<dbReference type="PANTHER" id="PTHR39217:SF1">
    <property type="entry name" value="GLUTATHIONE SYNTHETASE"/>
    <property type="match status" value="1"/>
</dbReference>